<name>A0ABS6F0R0_9CLOT</name>
<dbReference type="InterPro" id="IPR034733">
    <property type="entry name" value="AcCoA_carboxyl_beta"/>
</dbReference>
<gene>
    <name evidence="3" type="ORF">KQI89_09945</name>
</gene>
<dbReference type="InterPro" id="IPR011762">
    <property type="entry name" value="COA_CT_N"/>
</dbReference>
<evidence type="ECO:0000259" key="1">
    <source>
        <dbReference type="PROSITE" id="PS50980"/>
    </source>
</evidence>
<organism evidence="3 4">
    <name type="scientific">Clostridium simiarum</name>
    <dbReference type="NCBI Taxonomy" id="2841506"/>
    <lineage>
        <taxon>Bacteria</taxon>
        <taxon>Bacillati</taxon>
        <taxon>Bacillota</taxon>
        <taxon>Clostridia</taxon>
        <taxon>Eubacteriales</taxon>
        <taxon>Clostridiaceae</taxon>
        <taxon>Clostridium</taxon>
    </lineage>
</organism>
<feature type="domain" description="CoA carboxyltransferase C-terminal" evidence="2">
    <location>
        <begin position="253"/>
        <end position="484"/>
    </location>
</feature>
<proteinExistence type="predicted"/>
<dbReference type="InterPro" id="IPR011763">
    <property type="entry name" value="COA_CT_C"/>
</dbReference>
<dbReference type="RefSeq" id="WP_216456970.1">
    <property type="nucleotide sequence ID" value="NZ_JAHLQL010000003.1"/>
</dbReference>
<reference evidence="3 4" key="1">
    <citation type="submission" date="2021-06" db="EMBL/GenBank/DDBJ databases">
        <authorList>
            <person name="Sun Q."/>
            <person name="Li D."/>
        </authorList>
    </citation>
    <scope>NUCLEOTIDE SEQUENCE [LARGE SCALE GENOMIC DNA]</scope>
    <source>
        <strain evidence="3 4">MSJ-4</strain>
    </source>
</reference>
<dbReference type="EMBL" id="JAHLQL010000003">
    <property type="protein sequence ID" value="MBU5592086.1"/>
    <property type="molecule type" value="Genomic_DNA"/>
</dbReference>
<feature type="domain" description="CoA carboxyltransferase N-terminal" evidence="1">
    <location>
        <begin position="1"/>
        <end position="243"/>
    </location>
</feature>
<evidence type="ECO:0000313" key="3">
    <source>
        <dbReference type="EMBL" id="MBU5592086.1"/>
    </source>
</evidence>
<evidence type="ECO:0000259" key="2">
    <source>
        <dbReference type="PROSITE" id="PS50989"/>
    </source>
</evidence>
<keyword evidence="4" id="KW-1185">Reference proteome</keyword>
<dbReference type="InterPro" id="IPR051047">
    <property type="entry name" value="AccD/PCCB"/>
</dbReference>
<dbReference type="PROSITE" id="PS50989">
    <property type="entry name" value="COA_CT_CTER"/>
    <property type="match status" value="1"/>
</dbReference>
<dbReference type="PROSITE" id="PS50980">
    <property type="entry name" value="COA_CT_NTER"/>
    <property type="match status" value="1"/>
</dbReference>
<protein>
    <submittedName>
        <fullName evidence="3">Propionyl-CoA carboxylase</fullName>
    </submittedName>
</protein>
<evidence type="ECO:0000313" key="4">
    <source>
        <dbReference type="Proteomes" id="UP000736583"/>
    </source>
</evidence>
<accession>A0ABS6F0R0</accession>
<comment type="caution">
    <text evidence="3">The sequence shown here is derived from an EMBL/GenBank/DDBJ whole genome shotgun (WGS) entry which is preliminary data.</text>
</comment>
<dbReference type="PANTHER" id="PTHR43842">
    <property type="entry name" value="PROPIONYL-COA CARBOXYLASE BETA CHAIN"/>
    <property type="match status" value="1"/>
</dbReference>
<dbReference type="PANTHER" id="PTHR43842:SF2">
    <property type="entry name" value="PROPIONYL-COA CARBOXYLASE BETA CHAIN, MITOCHONDRIAL"/>
    <property type="match status" value="1"/>
</dbReference>
<dbReference type="Proteomes" id="UP000736583">
    <property type="component" value="Unassembled WGS sequence"/>
</dbReference>
<sequence>MDKLEDLIQKKQKIHFKKENESMNIQQQLKKLTARERIEFLLDEGSFVEIGGFVNLGQTTVITGFGTIDGRLIYLYAQDYNVKGGSIDLEGSKKICNIMDMALKMGAPLVQILDSVGADLDEGINLFSAFGKIINMNSKLSGVVPQISVILGPCNGMSAISAAMSDFTIISEEKGSFYVSSPENIIEKEGQYVDYNMYAKGEESLRNGSIQLATKNEREALDLVKKIFSYLPSNNMELPIREENCHNNVCERLNNISKEDNKCIYEVIENIIDEGSIIEFDKDFSKEVVTALAKLNGITIGIVANNSKENNGYINKKAADKITKFVSLCNSFNISIVSLVDCKGFEANVNEEREGLALSVANMSYSLCEAVVPKVSLIIGKAFGAAYITLASKDSAFDLCYSWPNAEISLTKPESIIKIHNRSEILASENPKNKEEELVGKYYEDVIDPYKAAKVGMIDDMIIPSETKARIFMVLDMLQSKREIKYPKNHGNTFI</sequence>
<dbReference type="Pfam" id="PF01039">
    <property type="entry name" value="Carboxyl_trans"/>
    <property type="match status" value="1"/>
</dbReference>